<evidence type="ECO:0000259" key="6">
    <source>
        <dbReference type="Pfam" id="PF04932"/>
    </source>
</evidence>
<dbReference type="Pfam" id="PF04932">
    <property type="entry name" value="Wzy_C"/>
    <property type="match status" value="1"/>
</dbReference>
<evidence type="ECO:0000313" key="8">
    <source>
        <dbReference type="Proteomes" id="UP000008207"/>
    </source>
</evidence>
<feature type="transmembrane region" description="Helical" evidence="5">
    <location>
        <begin position="442"/>
        <end position="460"/>
    </location>
</feature>
<gene>
    <name evidence="7" type="ordered locus">Mnod_3180</name>
</gene>
<proteinExistence type="predicted"/>
<dbReference type="OrthoDB" id="7875035at2"/>
<feature type="transmembrane region" description="Helical" evidence="5">
    <location>
        <begin position="283"/>
        <end position="299"/>
    </location>
</feature>
<dbReference type="EMBL" id="CP001349">
    <property type="protein sequence ID" value="ACL58109.1"/>
    <property type="molecule type" value="Genomic_DNA"/>
</dbReference>
<evidence type="ECO:0000256" key="1">
    <source>
        <dbReference type="ARBA" id="ARBA00004141"/>
    </source>
</evidence>
<accession>B8IJR1</accession>
<keyword evidence="3 5" id="KW-1133">Transmembrane helix</keyword>
<keyword evidence="2 5" id="KW-0812">Transmembrane</keyword>
<comment type="subcellular location">
    <subcellularLocation>
        <location evidence="1">Membrane</location>
        <topology evidence="1">Multi-pass membrane protein</topology>
    </subcellularLocation>
</comment>
<evidence type="ECO:0000313" key="7">
    <source>
        <dbReference type="EMBL" id="ACL58109.1"/>
    </source>
</evidence>
<dbReference type="HOGENOM" id="CLU_524693_0_0_5"/>
<dbReference type="GO" id="GO:0016020">
    <property type="term" value="C:membrane"/>
    <property type="evidence" value="ECO:0007669"/>
    <property type="project" value="UniProtKB-SubCell"/>
</dbReference>
<dbReference type="InterPro" id="IPR051533">
    <property type="entry name" value="WaaL-like"/>
</dbReference>
<evidence type="ECO:0000256" key="3">
    <source>
        <dbReference type="ARBA" id="ARBA00022989"/>
    </source>
</evidence>
<reference evidence="7 8" key="1">
    <citation type="submission" date="2009-01" db="EMBL/GenBank/DDBJ databases">
        <title>Complete sequence of chromosome of Methylobacterium nodulans ORS 2060.</title>
        <authorList>
            <consortium name="US DOE Joint Genome Institute"/>
            <person name="Lucas S."/>
            <person name="Copeland A."/>
            <person name="Lapidus A."/>
            <person name="Glavina del Rio T."/>
            <person name="Dalin E."/>
            <person name="Tice H."/>
            <person name="Bruce D."/>
            <person name="Goodwin L."/>
            <person name="Pitluck S."/>
            <person name="Sims D."/>
            <person name="Brettin T."/>
            <person name="Detter J.C."/>
            <person name="Han C."/>
            <person name="Larimer F."/>
            <person name="Land M."/>
            <person name="Hauser L."/>
            <person name="Kyrpides N."/>
            <person name="Ivanova N."/>
            <person name="Marx C.J."/>
            <person name="Richardson P."/>
        </authorList>
    </citation>
    <scope>NUCLEOTIDE SEQUENCE [LARGE SCALE GENOMIC DNA]</scope>
    <source>
        <strain evidence="8">LMG 21967 / CNCM I-2342 / ORS 2060</strain>
    </source>
</reference>
<keyword evidence="8" id="KW-1185">Reference proteome</keyword>
<keyword evidence="4 5" id="KW-0472">Membrane</keyword>
<dbReference type="InterPro" id="IPR007016">
    <property type="entry name" value="O-antigen_ligase-rel_domated"/>
</dbReference>
<name>B8IJR1_METNO</name>
<evidence type="ECO:0000256" key="4">
    <source>
        <dbReference type="ARBA" id="ARBA00023136"/>
    </source>
</evidence>
<feature type="transmembrane region" description="Helical" evidence="5">
    <location>
        <begin position="409"/>
        <end position="430"/>
    </location>
</feature>
<dbReference type="Proteomes" id="UP000008207">
    <property type="component" value="Chromosome"/>
</dbReference>
<protein>
    <submittedName>
        <fullName evidence="7">O-antigen polymerase</fullName>
    </submittedName>
</protein>
<feature type="transmembrane region" description="Helical" evidence="5">
    <location>
        <begin position="181"/>
        <end position="203"/>
    </location>
</feature>
<sequence length="498" mass="52769">MMLRLSPVGAEGGRLVPLLGIGLLGIATVPLATAFEPVSPRLLLAGIAGLAGVTAVVLAGRLKPVLLALFVVALTYNRQYYSFDWLHGDLGGRGLYWCPADVCLVGLLLLWPVERALRLPAPRPPRAGPVVWLLPLMAVGLLSAACSAEPVGSTVEIVRYLKLALLLLYLRYNLDARGFRVIVAALAGVILLQTPISILQAAFASGQNGLSQIFQTSEPSELARRAAGTLGHPNYLAPYLLLITPPFIAVALGLRGSWIGTAAALVAASGSLTIALTQSRGPIALLLVTILVLIALMTLRRALPALRAVGLIVAGAVLLVAVVAPLAPAIEKRLSGDFGASVDFRAAYNDAAVRMWEASPMLGVGPNNFGLEIRHYSPDLYVVMALDALSTDEARSKVHLRSTAPVHNVYLFVLSELGILGLICFLLFLLRGLVLAWRASAAPPSVASLFALGLFCGLLAEYAQQLIDYSLLWDPLLFTITLLMGLMHAINAAQESSP</sequence>
<dbReference type="STRING" id="460265.Mnod_3180"/>
<evidence type="ECO:0000256" key="2">
    <source>
        <dbReference type="ARBA" id="ARBA00022692"/>
    </source>
</evidence>
<dbReference type="PANTHER" id="PTHR37422:SF13">
    <property type="entry name" value="LIPOPOLYSACCHARIDE BIOSYNTHESIS PROTEIN PA4999-RELATED"/>
    <property type="match status" value="1"/>
</dbReference>
<feature type="transmembrane region" description="Helical" evidence="5">
    <location>
        <begin position="15"/>
        <end position="35"/>
    </location>
</feature>
<dbReference type="AlphaFoldDB" id="B8IJR1"/>
<organism evidence="7 8">
    <name type="scientific">Methylobacterium nodulans (strain LMG 21967 / CNCM I-2342 / ORS 2060)</name>
    <dbReference type="NCBI Taxonomy" id="460265"/>
    <lineage>
        <taxon>Bacteria</taxon>
        <taxon>Pseudomonadati</taxon>
        <taxon>Pseudomonadota</taxon>
        <taxon>Alphaproteobacteria</taxon>
        <taxon>Hyphomicrobiales</taxon>
        <taxon>Methylobacteriaceae</taxon>
        <taxon>Methylobacterium</taxon>
    </lineage>
</organism>
<feature type="transmembrane region" description="Helical" evidence="5">
    <location>
        <begin position="306"/>
        <end position="327"/>
    </location>
</feature>
<evidence type="ECO:0000256" key="5">
    <source>
        <dbReference type="SAM" id="Phobius"/>
    </source>
</evidence>
<feature type="domain" description="O-antigen ligase-related" evidence="6">
    <location>
        <begin position="267"/>
        <end position="426"/>
    </location>
</feature>
<dbReference type="PANTHER" id="PTHR37422">
    <property type="entry name" value="TEICHURONIC ACID BIOSYNTHESIS PROTEIN TUAE"/>
    <property type="match status" value="1"/>
</dbReference>
<feature type="transmembrane region" description="Helical" evidence="5">
    <location>
        <begin position="42"/>
        <end position="74"/>
    </location>
</feature>
<dbReference type="KEGG" id="mno:Mnod_3180"/>
<dbReference type="RefSeq" id="WP_015929778.1">
    <property type="nucleotide sequence ID" value="NC_011894.1"/>
</dbReference>
<dbReference type="eggNOG" id="COG3307">
    <property type="taxonomic scope" value="Bacteria"/>
</dbReference>
<feature type="transmembrane region" description="Helical" evidence="5">
    <location>
        <begin position="472"/>
        <end position="493"/>
    </location>
</feature>